<protein>
    <submittedName>
        <fullName evidence="4">FHA domain-containing protein</fullName>
    </submittedName>
</protein>
<feature type="region of interest" description="Disordered" evidence="1">
    <location>
        <begin position="221"/>
        <end position="258"/>
    </location>
</feature>
<sequence length="288" mass="29888">MRISFPNGEHTDVALEGGELTLGAAAGNDIVLPVEGVLPRHAIISIDPQRGILLHVAAAGAQVHVNGRQVLEFALLRLGDVLSLGRAQLLLKPERDQSIVVRVPDQSAPESADPAARAASSRVVLRGVAGGFYGRSISLQSRVVVGRGKDAGIRIDDAEIPDQALSFEVHGDRVVLRDLGTQDGVVVNGVPVRNAILHPGDQIALDVHRFVLEAPGLPARGAATDDEPIQPGANAGSTQTLRAVRAESPAPQSPSDAEASGGGRFGWLLLAASLLAAALAALFLLGPR</sequence>
<name>A0ABT0GLH2_9GAMM</name>
<evidence type="ECO:0000313" key="4">
    <source>
        <dbReference type="EMBL" id="MCK7594897.1"/>
    </source>
</evidence>
<gene>
    <name evidence="4" type="ORF">M0G41_14600</name>
</gene>
<dbReference type="InterPro" id="IPR000253">
    <property type="entry name" value="FHA_dom"/>
</dbReference>
<dbReference type="EMBL" id="JALNMH010000012">
    <property type="protein sequence ID" value="MCK7594897.1"/>
    <property type="molecule type" value="Genomic_DNA"/>
</dbReference>
<dbReference type="InterPro" id="IPR008984">
    <property type="entry name" value="SMAD_FHA_dom_sf"/>
</dbReference>
<evidence type="ECO:0000259" key="3">
    <source>
        <dbReference type="SMART" id="SM00240"/>
    </source>
</evidence>
<feature type="domain" description="FHA" evidence="3">
    <location>
        <begin position="142"/>
        <end position="192"/>
    </location>
</feature>
<dbReference type="CDD" id="cd00060">
    <property type="entry name" value="FHA"/>
    <property type="match status" value="2"/>
</dbReference>
<dbReference type="Proteomes" id="UP001431449">
    <property type="component" value="Unassembled WGS sequence"/>
</dbReference>
<proteinExistence type="predicted"/>
<dbReference type="RefSeq" id="WP_248210582.1">
    <property type="nucleotide sequence ID" value="NZ_JALNMH010000012.1"/>
</dbReference>
<keyword evidence="2" id="KW-1133">Transmembrane helix</keyword>
<keyword evidence="2" id="KW-0472">Membrane</keyword>
<keyword evidence="5" id="KW-1185">Reference proteome</keyword>
<comment type="caution">
    <text evidence="4">The sequence shown here is derived from an EMBL/GenBank/DDBJ whole genome shotgun (WGS) entry which is preliminary data.</text>
</comment>
<evidence type="ECO:0000313" key="5">
    <source>
        <dbReference type="Proteomes" id="UP001431449"/>
    </source>
</evidence>
<feature type="transmembrane region" description="Helical" evidence="2">
    <location>
        <begin position="265"/>
        <end position="285"/>
    </location>
</feature>
<organism evidence="4 5">
    <name type="scientific">Pseudomarimonas salicorniae</name>
    <dbReference type="NCBI Taxonomy" id="2933270"/>
    <lineage>
        <taxon>Bacteria</taxon>
        <taxon>Pseudomonadati</taxon>
        <taxon>Pseudomonadota</taxon>
        <taxon>Gammaproteobacteria</taxon>
        <taxon>Lysobacterales</taxon>
        <taxon>Lysobacteraceae</taxon>
        <taxon>Pseudomarimonas</taxon>
    </lineage>
</organism>
<dbReference type="SMART" id="SM00240">
    <property type="entry name" value="FHA"/>
    <property type="match status" value="2"/>
</dbReference>
<dbReference type="Gene3D" id="2.60.200.20">
    <property type="match status" value="2"/>
</dbReference>
<dbReference type="SUPFAM" id="SSF49879">
    <property type="entry name" value="SMAD/FHA domain"/>
    <property type="match status" value="2"/>
</dbReference>
<reference evidence="4" key="1">
    <citation type="submission" date="2022-04" db="EMBL/GenBank/DDBJ databases">
        <title>Lysobacter sp. CAU 1642 isolated from sea sand.</title>
        <authorList>
            <person name="Kim W."/>
        </authorList>
    </citation>
    <scope>NUCLEOTIDE SEQUENCE</scope>
    <source>
        <strain evidence="4">CAU 1642</strain>
    </source>
</reference>
<keyword evidence="2" id="KW-0812">Transmembrane</keyword>
<feature type="domain" description="FHA" evidence="3">
    <location>
        <begin position="19"/>
        <end position="70"/>
    </location>
</feature>
<dbReference type="Pfam" id="PF16697">
    <property type="entry name" value="Yop-YscD_cpl"/>
    <property type="match status" value="2"/>
</dbReference>
<evidence type="ECO:0000256" key="2">
    <source>
        <dbReference type="SAM" id="Phobius"/>
    </source>
</evidence>
<accession>A0ABT0GLH2</accession>
<evidence type="ECO:0000256" key="1">
    <source>
        <dbReference type="SAM" id="MobiDB-lite"/>
    </source>
</evidence>
<dbReference type="InterPro" id="IPR032030">
    <property type="entry name" value="YscD_cytoplasmic_dom"/>
</dbReference>